<sequence>MNNASDITSGMNSVTFVSGNADKRNDAIAILSPHANIKLVDYDLKEIQGDEKEIAKEKLDLAMKIFENEIIIVEDTSLRFIEFGGMPGPYIKHFNKTVGADGLHKMLYCYSDKTAIVRSTVAIGVPRHLTNDGHRQIHIITNNLQGKIVEPRGENGDKNGWDPCFQPAECELTLGEMNESDRRKHCSRVGALYQATKILKNIFNQNFEAAEKKEGNENGSVKLK</sequence>
<comment type="similarity">
    <text evidence="1">Belongs to the HAM1 NTPase family.</text>
</comment>
<dbReference type="InterPro" id="IPR029001">
    <property type="entry name" value="ITPase-like_fam"/>
</dbReference>
<dbReference type="GO" id="GO:0009143">
    <property type="term" value="P:nucleoside triphosphate catabolic process"/>
    <property type="evidence" value="ECO:0007669"/>
    <property type="project" value="InterPro"/>
</dbReference>
<dbReference type="PANTHER" id="PTHR11067:SF9">
    <property type="entry name" value="INOSINE TRIPHOSPHATE PYROPHOSPHATASE"/>
    <property type="match status" value="1"/>
</dbReference>
<evidence type="ECO:0000256" key="1">
    <source>
        <dbReference type="ARBA" id="ARBA00008023"/>
    </source>
</evidence>
<evidence type="ECO:0000313" key="3">
    <source>
        <dbReference type="Proteomes" id="UP000887578"/>
    </source>
</evidence>
<dbReference type="AlphaFoldDB" id="A0A914QZS5"/>
<accession>A0A914QZS5</accession>
<dbReference type="Gene3D" id="3.90.950.10">
    <property type="match status" value="1"/>
</dbReference>
<evidence type="ECO:0000313" key="4">
    <source>
        <dbReference type="WBParaSite" id="PDA_v2.g9431.t1"/>
    </source>
</evidence>
<dbReference type="PANTHER" id="PTHR11067">
    <property type="entry name" value="INOSINE TRIPHOSPHATE PYROPHOSPHATASE/HAM1 PROTEIN"/>
    <property type="match status" value="1"/>
</dbReference>
<proteinExistence type="inferred from homology"/>
<protein>
    <submittedName>
        <fullName evidence="4">Non-canonical purine NTP pyrophosphatase</fullName>
    </submittedName>
</protein>
<name>A0A914QZS5_9BILA</name>
<organism evidence="3 4">
    <name type="scientific">Panagrolaimus davidi</name>
    <dbReference type="NCBI Taxonomy" id="227884"/>
    <lineage>
        <taxon>Eukaryota</taxon>
        <taxon>Metazoa</taxon>
        <taxon>Ecdysozoa</taxon>
        <taxon>Nematoda</taxon>
        <taxon>Chromadorea</taxon>
        <taxon>Rhabditida</taxon>
        <taxon>Tylenchina</taxon>
        <taxon>Panagrolaimomorpha</taxon>
        <taxon>Panagrolaimoidea</taxon>
        <taxon>Panagrolaimidae</taxon>
        <taxon>Panagrolaimus</taxon>
    </lineage>
</organism>
<reference evidence="4" key="1">
    <citation type="submission" date="2022-11" db="UniProtKB">
        <authorList>
            <consortium name="WormBaseParasite"/>
        </authorList>
    </citation>
    <scope>IDENTIFICATION</scope>
</reference>
<dbReference type="Proteomes" id="UP000887578">
    <property type="component" value="Unplaced"/>
</dbReference>
<dbReference type="WBParaSite" id="PDA_v2.g9431.t1">
    <property type="protein sequence ID" value="PDA_v2.g9431.t1"/>
    <property type="gene ID" value="PDA_v2.g9431"/>
</dbReference>
<keyword evidence="2" id="KW-0378">Hydrolase</keyword>
<dbReference type="InterPro" id="IPR002637">
    <property type="entry name" value="RdgB/HAM1"/>
</dbReference>
<dbReference type="GO" id="GO:0005737">
    <property type="term" value="C:cytoplasm"/>
    <property type="evidence" value="ECO:0007669"/>
    <property type="project" value="TreeGrafter"/>
</dbReference>
<dbReference type="SUPFAM" id="SSF52972">
    <property type="entry name" value="ITPase-like"/>
    <property type="match status" value="1"/>
</dbReference>
<keyword evidence="3" id="KW-1185">Reference proteome</keyword>
<dbReference type="GO" id="GO:0047429">
    <property type="term" value="F:nucleoside triphosphate diphosphatase activity"/>
    <property type="evidence" value="ECO:0007669"/>
    <property type="project" value="InterPro"/>
</dbReference>
<dbReference type="Pfam" id="PF01725">
    <property type="entry name" value="Ham1p_like"/>
    <property type="match status" value="1"/>
</dbReference>
<evidence type="ECO:0000256" key="2">
    <source>
        <dbReference type="ARBA" id="ARBA00022801"/>
    </source>
</evidence>